<feature type="compositionally biased region" description="Basic and acidic residues" evidence="1">
    <location>
        <begin position="67"/>
        <end position="76"/>
    </location>
</feature>
<dbReference type="Proteomes" id="UP000504637">
    <property type="component" value="Unplaced"/>
</dbReference>
<keyword evidence="2" id="KW-1185">Reference proteome</keyword>
<reference evidence="3" key="1">
    <citation type="submission" date="2020-01" db="EMBL/GenBank/DDBJ databases">
        <authorList>
            <consortium name="DOE Joint Genome Institute"/>
            <person name="Haridas S."/>
            <person name="Albert R."/>
            <person name="Binder M."/>
            <person name="Bloem J."/>
            <person name="Labutti K."/>
            <person name="Salamov A."/>
            <person name="Andreopoulos B."/>
            <person name="Baker S.E."/>
            <person name="Barry K."/>
            <person name="Bills G."/>
            <person name="Bluhm B.H."/>
            <person name="Cannon C."/>
            <person name="Castanera R."/>
            <person name="Culley D.E."/>
            <person name="Daum C."/>
            <person name="Ezra D."/>
            <person name="Gonzalez J.B."/>
            <person name="Henrissat B."/>
            <person name="Kuo A."/>
            <person name="Liang C."/>
            <person name="Lipzen A."/>
            <person name="Lutzoni F."/>
            <person name="Magnuson J."/>
            <person name="Mondo S."/>
            <person name="Nolan M."/>
            <person name="Ohm R."/>
            <person name="Pangilinan J."/>
            <person name="Park H.-J."/>
            <person name="Ramirez L."/>
            <person name="Alfaro M."/>
            <person name="Sun H."/>
            <person name="Tritt A."/>
            <person name="Yoshinaga Y."/>
            <person name="Zwiers L.-H."/>
            <person name="Turgeon B.G."/>
            <person name="Goodwin S.B."/>
            <person name="Spatafora J.W."/>
            <person name="Crous P.W."/>
            <person name="Grigoriev I.V."/>
        </authorList>
    </citation>
    <scope>NUCLEOTIDE SEQUENCE</scope>
    <source>
        <strain evidence="3">CBS 342.82</strain>
    </source>
</reference>
<evidence type="ECO:0000313" key="2">
    <source>
        <dbReference type="Proteomes" id="UP000504637"/>
    </source>
</evidence>
<dbReference type="RefSeq" id="XP_033455088.1">
    <property type="nucleotide sequence ID" value="XM_033606070.1"/>
</dbReference>
<reference evidence="3" key="2">
    <citation type="submission" date="2020-04" db="EMBL/GenBank/DDBJ databases">
        <authorList>
            <consortium name="NCBI Genome Project"/>
        </authorList>
    </citation>
    <scope>NUCLEOTIDE SEQUENCE</scope>
    <source>
        <strain evidence="3">CBS 342.82</strain>
    </source>
</reference>
<feature type="region of interest" description="Disordered" evidence="1">
    <location>
        <begin position="62"/>
        <end position="89"/>
    </location>
</feature>
<name>A0A6J3LTV3_9PEZI</name>
<evidence type="ECO:0000256" key="1">
    <source>
        <dbReference type="SAM" id="MobiDB-lite"/>
    </source>
</evidence>
<proteinExistence type="predicted"/>
<gene>
    <name evidence="3" type="ORF">K489DRAFT_385320</name>
</gene>
<organism evidence="3">
    <name type="scientific">Dissoconium aciculare CBS 342.82</name>
    <dbReference type="NCBI Taxonomy" id="1314786"/>
    <lineage>
        <taxon>Eukaryota</taxon>
        <taxon>Fungi</taxon>
        <taxon>Dikarya</taxon>
        <taxon>Ascomycota</taxon>
        <taxon>Pezizomycotina</taxon>
        <taxon>Dothideomycetes</taxon>
        <taxon>Dothideomycetidae</taxon>
        <taxon>Mycosphaerellales</taxon>
        <taxon>Dissoconiaceae</taxon>
        <taxon>Dissoconium</taxon>
    </lineage>
</organism>
<dbReference type="AlphaFoldDB" id="A0A6J3LTV3"/>
<evidence type="ECO:0000313" key="3">
    <source>
        <dbReference type="RefSeq" id="XP_033455088.1"/>
    </source>
</evidence>
<reference evidence="3" key="3">
    <citation type="submission" date="2025-08" db="UniProtKB">
        <authorList>
            <consortium name="RefSeq"/>
        </authorList>
    </citation>
    <scope>IDENTIFICATION</scope>
    <source>
        <strain evidence="3">CBS 342.82</strain>
    </source>
</reference>
<dbReference type="GeneID" id="54363870"/>
<protein>
    <submittedName>
        <fullName evidence="3">Uncharacterized protein</fullName>
    </submittedName>
</protein>
<accession>A0A6J3LTV3</accession>
<sequence length="177" mass="19602">MSEPQDSIRPTPGVKYRIWQKNNHQYLIPVEKIQRLRLLLPTSDPKQDAFLNLHAIKIELLPSENPSDERGEDRENSTGAEADQGNRGLPSPIQGILYQAVEHGGRLFFAPIEEEPSTDIRTRFKGATDVVTGLASLAVLVLALTVGTGEFGCVTTYFENNKNVEECKGVTTVKLPM</sequence>